<dbReference type="Proteomes" id="UP000293360">
    <property type="component" value="Unassembled WGS sequence"/>
</dbReference>
<comment type="caution">
    <text evidence="1">The sequence shown here is derived from an EMBL/GenBank/DDBJ whole genome shotgun (WGS) entry which is preliminary data.</text>
</comment>
<gene>
    <name evidence="1" type="ORF">DL764_001073</name>
</gene>
<reference evidence="1 2" key="1">
    <citation type="submission" date="2018-06" db="EMBL/GenBank/DDBJ databases">
        <title>Complete Genomes of Monosporascus.</title>
        <authorList>
            <person name="Robinson A.J."/>
            <person name="Natvig D.O."/>
        </authorList>
    </citation>
    <scope>NUCLEOTIDE SEQUENCE [LARGE SCALE GENOMIC DNA]</scope>
    <source>
        <strain evidence="1 2">CBS 110550</strain>
    </source>
</reference>
<organism evidence="1 2">
    <name type="scientific">Monosporascus ibericus</name>
    <dbReference type="NCBI Taxonomy" id="155417"/>
    <lineage>
        <taxon>Eukaryota</taxon>
        <taxon>Fungi</taxon>
        <taxon>Dikarya</taxon>
        <taxon>Ascomycota</taxon>
        <taxon>Pezizomycotina</taxon>
        <taxon>Sordariomycetes</taxon>
        <taxon>Xylariomycetidae</taxon>
        <taxon>Xylariales</taxon>
        <taxon>Xylariales incertae sedis</taxon>
        <taxon>Monosporascus</taxon>
    </lineage>
</organism>
<accession>A0A4V1XCI0</accession>
<dbReference type="AlphaFoldDB" id="A0A4V1XCI0"/>
<evidence type="ECO:0000313" key="1">
    <source>
        <dbReference type="EMBL" id="RYP09819.1"/>
    </source>
</evidence>
<keyword evidence="2" id="KW-1185">Reference proteome</keyword>
<name>A0A4V1XCI0_9PEZI</name>
<proteinExistence type="predicted"/>
<sequence>MALVRCRPVPSVSGGGSGGLLSLRPFGDGPTCPHLQKVVTVDEHRFLHAESGGRGTRGGDDPPAIGVPDDINVDEGRDTARHMGGLEQVKINDAMMLRRALGEIVVGGGGAGAIEMIY</sequence>
<dbReference type="EMBL" id="QJNU01000029">
    <property type="protein sequence ID" value="RYP09819.1"/>
    <property type="molecule type" value="Genomic_DNA"/>
</dbReference>
<protein>
    <submittedName>
        <fullName evidence="1">Uncharacterized protein</fullName>
    </submittedName>
</protein>
<dbReference type="OrthoDB" id="3454835at2759"/>
<evidence type="ECO:0000313" key="2">
    <source>
        <dbReference type="Proteomes" id="UP000293360"/>
    </source>
</evidence>